<dbReference type="Gene3D" id="1.20.1250.20">
    <property type="entry name" value="MFS general substrate transporter like domains"/>
    <property type="match status" value="1"/>
</dbReference>
<evidence type="ECO:0000256" key="4">
    <source>
        <dbReference type="ARBA" id="ARBA00023136"/>
    </source>
</evidence>
<dbReference type="PROSITE" id="PS50850">
    <property type="entry name" value="MFS"/>
    <property type="match status" value="1"/>
</dbReference>
<dbReference type="PANTHER" id="PTHR23503">
    <property type="entry name" value="SOLUTE CARRIER FAMILY 2"/>
    <property type="match status" value="1"/>
</dbReference>
<dbReference type="GO" id="GO:0022857">
    <property type="term" value="F:transmembrane transporter activity"/>
    <property type="evidence" value="ECO:0007669"/>
    <property type="project" value="InterPro"/>
</dbReference>
<evidence type="ECO:0000256" key="3">
    <source>
        <dbReference type="ARBA" id="ARBA00022989"/>
    </source>
</evidence>
<accession>H9GV95</accession>
<dbReference type="InterPro" id="IPR020846">
    <property type="entry name" value="MFS_dom"/>
</dbReference>
<dbReference type="GeneTree" id="ENSGT00940000161061"/>
<dbReference type="PANTHER" id="PTHR23503:SF54">
    <property type="entry name" value="MAJOR FACILITATOR SUPERFAMILY (MFS) PROFILE DOMAIN-CONTAINING PROTEIN"/>
    <property type="match status" value="1"/>
</dbReference>
<protein>
    <recommendedName>
        <fullName evidence="6">Major facilitator superfamily (MFS) profile domain-containing protein</fullName>
    </recommendedName>
</protein>
<keyword evidence="2 5" id="KW-0812">Transmembrane</keyword>
<dbReference type="InterPro" id="IPR045263">
    <property type="entry name" value="GLUT"/>
</dbReference>
<sequence length="132" mass="14527">ISFIPKDRLPWLSYLSIAFIFVFIVFYAIGPAGATFAFMMEVFGRTVRPPALVILGTVLWFGLFLSGMGFPFLSMGYFCFLIFLAVDAGIAAFVYFFLPETKGRSVTEITNELRGINLGGKRAPGGSLCTKL</sequence>
<dbReference type="SUPFAM" id="SSF103473">
    <property type="entry name" value="MFS general substrate transporter"/>
    <property type="match status" value="1"/>
</dbReference>
<keyword evidence="8" id="KW-1185">Reference proteome</keyword>
<dbReference type="Ensembl" id="ENSACAT00000022741.2">
    <property type="protein sequence ID" value="ENSACAP00000021189.2"/>
    <property type="gene ID" value="ENSACAG00000023050.2"/>
</dbReference>
<evidence type="ECO:0000256" key="5">
    <source>
        <dbReference type="SAM" id="Phobius"/>
    </source>
</evidence>
<dbReference type="Bgee" id="ENSACAG00000023050">
    <property type="expression patterns" value="Expressed in kidney and 3 other cell types or tissues"/>
</dbReference>
<dbReference type="Pfam" id="PF00083">
    <property type="entry name" value="Sugar_tr"/>
    <property type="match status" value="1"/>
</dbReference>
<dbReference type="InParanoid" id="H9GV95"/>
<reference evidence="7" key="1">
    <citation type="submission" date="2009-12" db="EMBL/GenBank/DDBJ databases">
        <title>The Genome Sequence of Anolis carolinensis (Green Anole Lizard).</title>
        <authorList>
            <consortium name="The Genome Sequencing Platform"/>
            <person name="Di Palma F."/>
            <person name="Alfoldi J."/>
            <person name="Heiman D."/>
            <person name="Young S."/>
            <person name="Grabherr M."/>
            <person name="Johnson J."/>
            <person name="Lander E.S."/>
            <person name="Lindblad-Toh K."/>
        </authorList>
    </citation>
    <scope>NUCLEOTIDE SEQUENCE [LARGE SCALE GENOMIC DNA]</scope>
    <source>
        <strain evidence="7">JBL SC #1</strain>
    </source>
</reference>
<dbReference type="AlphaFoldDB" id="H9GV95"/>
<feature type="domain" description="Major facilitator superfamily (MFS) profile" evidence="6">
    <location>
        <begin position="1"/>
        <end position="102"/>
    </location>
</feature>
<feature type="transmembrane region" description="Helical" evidence="5">
    <location>
        <begin position="12"/>
        <end position="39"/>
    </location>
</feature>
<feature type="transmembrane region" description="Helical" evidence="5">
    <location>
        <begin position="75"/>
        <end position="98"/>
    </location>
</feature>
<dbReference type="Proteomes" id="UP000001646">
    <property type="component" value="Unplaced"/>
</dbReference>
<dbReference type="GO" id="GO:0016020">
    <property type="term" value="C:membrane"/>
    <property type="evidence" value="ECO:0007669"/>
    <property type="project" value="UniProtKB-SubCell"/>
</dbReference>
<evidence type="ECO:0000256" key="2">
    <source>
        <dbReference type="ARBA" id="ARBA00022692"/>
    </source>
</evidence>
<reference evidence="7" key="2">
    <citation type="submission" date="2025-08" db="UniProtKB">
        <authorList>
            <consortium name="Ensembl"/>
        </authorList>
    </citation>
    <scope>IDENTIFICATION</scope>
</reference>
<reference evidence="7" key="3">
    <citation type="submission" date="2025-09" db="UniProtKB">
        <authorList>
            <consortium name="Ensembl"/>
        </authorList>
    </citation>
    <scope>IDENTIFICATION</scope>
</reference>
<proteinExistence type="predicted"/>
<organism evidence="7 8">
    <name type="scientific">Anolis carolinensis</name>
    <name type="common">Green anole</name>
    <name type="synonym">American chameleon</name>
    <dbReference type="NCBI Taxonomy" id="28377"/>
    <lineage>
        <taxon>Eukaryota</taxon>
        <taxon>Metazoa</taxon>
        <taxon>Chordata</taxon>
        <taxon>Craniata</taxon>
        <taxon>Vertebrata</taxon>
        <taxon>Euteleostomi</taxon>
        <taxon>Lepidosauria</taxon>
        <taxon>Squamata</taxon>
        <taxon>Bifurcata</taxon>
        <taxon>Unidentata</taxon>
        <taxon>Episquamata</taxon>
        <taxon>Toxicofera</taxon>
        <taxon>Iguania</taxon>
        <taxon>Dactyloidae</taxon>
        <taxon>Anolis</taxon>
    </lineage>
</organism>
<comment type="subcellular location">
    <subcellularLocation>
        <location evidence="1">Membrane</location>
        <topology evidence="1">Multi-pass membrane protein</topology>
    </subcellularLocation>
</comment>
<dbReference type="InterPro" id="IPR036259">
    <property type="entry name" value="MFS_trans_sf"/>
</dbReference>
<evidence type="ECO:0000256" key="1">
    <source>
        <dbReference type="ARBA" id="ARBA00004141"/>
    </source>
</evidence>
<feature type="transmembrane region" description="Helical" evidence="5">
    <location>
        <begin position="51"/>
        <end position="69"/>
    </location>
</feature>
<evidence type="ECO:0000313" key="7">
    <source>
        <dbReference type="Ensembl" id="ENSACAP00000021189.2"/>
    </source>
</evidence>
<evidence type="ECO:0000313" key="8">
    <source>
        <dbReference type="Proteomes" id="UP000001646"/>
    </source>
</evidence>
<dbReference type="InterPro" id="IPR005828">
    <property type="entry name" value="MFS_sugar_transport-like"/>
</dbReference>
<keyword evidence="3 5" id="KW-1133">Transmembrane helix</keyword>
<evidence type="ECO:0000259" key="6">
    <source>
        <dbReference type="PROSITE" id="PS50850"/>
    </source>
</evidence>
<name>H9GV95_ANOCA</name>
<dbReference type="HOGENOM" id="CLU_3226980_0_0_1"/>
<keyword evidence="4 5" id="KW-0472">Membrane</keyword>